<name>A0ABT6F611_9BACT</name>
<proteinExistence type="predicted"/>
<sequence length="80" mass="8316">MPRKHPPADYIPPVKPSAAAPDPESATPKVASGRPADQRPIRLLASSTRQSLGPLIERAAVTAKVCGCASQMQPGTLVTC</sequence>
<dbReference type="EMBL" id="JARRAG010000001">
    <property type="protein sequence ID" value="MDG3002863.1"/>
    <property type="molecule type" value="Genomic_DNA"/>
</dbReference>
<evidence type="ECO:0000313" key="3">
    <source>
        <dbReference type="Proteomes" id="UP001216907"/>
    </source>
</evidence>
<organism evidence="2 3">
    <name type="scientific">Paludisphaera mucosa</name>
    <dbReference type="NCBI Taxonomy" id="3030827"/>
    <lineage>
        <taxon>Bacteria</taxon>
        <taxon>Pseudomonadati</taxon>
        <taxon>Planctomycetota</taxon>
        <taxon>Planctomycetia</taxon>
        <taxon>Isosphaerales</taxon>
        <taxon>Isosphaeraceae</taxon>
        <taxon>Paludisphaera</taxon>
    </lineage>
</organism>
<evidence type="ECO:0000313" key="2">
    <source>
        <dbReference type="EMBL" id="MDG3002863.1"/>
    </source>
</evidence>
<gene>
    <name evidence="2" type="ORF">PZE19_03705</name>
</gene>
<evidence type="ECO:0000256" key="1">
    <source>
        <dbReference type="SAM" id="MobiDB-lite"/>
    </source>
</evidence>
<feature type="region of interest" description="Disordered" evidence="1">
    <location>
        <begin position="1"/>
        <end position="40"/>
    </location>
</feature>
<protein>
    <submittedName>
        <fullName evidence="2">Uncharacterized protein</fullName>
    </submittedName>
</protein>
<accession>A0ABT6F611</accession>
<dbReference type="RefSeq" id="WP_277859225.1">
    <property type="nucleotide sequence ID" value="NZ_JARRAG010000001.1"/>
</dbReference>
<comment type="caution">
    <text evidence="2">The sequence shown here is derived from an EMBL/GenBank/DDBJ whole genome shotgun (WGS) entry which is preliminary data.</text>
</comment>
<keyword evidence="3" id="KW-1185">Reference proteome</keyword>
<dbReference type="Proteomes" id="UP001216907">
    <property type="component" value="Unassembled WGS sequence"/>
</dbReference>
<reference evidence="2 3" key="1">
    <citation type="submission" date="2023-03" db="EMBL/GenBank/DDBJ databases">
        <title>Paludisphaera mucosa sp. nov. a novel planctomycete from northern fen.</title>
        <authorList>
            <person name="Ivanova A."/>
        </authorList>
    </citation>
    <scope>NUCLEOTIDE SEQUENCE [LARGE SCALE GENOMIC DNA]</scope>
    <source>
        <strain evidence="2 3">Pla2</strain>
    </source>
</reference>